<dbReference type="Gene3D" id="4.10.240.10">
    <property type="entry name" value="Zn(2)-C6 fungal-type DNA-binding domain"/>
    <property type="match status" value="1"/>
</dbReference>
<sequence>MLGTRQPLRLRSACTECYTAKVRCSGEKYGCDRCRRNGLSCEYHISMVGRAPKKQRMKMNDWIPRLQESRVPPSATLPQSIPESGSSQQPLVSASRTGHQPTAVNTTMGDGSIFTLGEFTAISDDTEINSYLQNLLSDYPDLPLVSPGATDPVWLGTENLFPDLPPDVPGISNSEGMPYKRTLEFPIQERTAHSVRSRLAEQPDERAPISPSYRDKSVMSAFPHAAALMKTIECLEEQLQTPQVPIDQAMRLNRQAMAEVREASKTDEFRRCHSCPLLVATIMDLVVGMYEVVIHSTQRPVGKQDAVPLGDENNLPWRTCVFQQPAETSEMPSSGSSPRSAISGGSEPPVFQFGCLEFDPEEQEIFRSAMMRRDLRRCVETIQYCSQEILQQQKKAADLRGGPRNWGFQSRRPSNKIHTQWYQEMGYRTKELLATLPAQCSRHR</sequence>
<comment type="caution">
    <text evidence="7">The sequence shown here is derived from an EMBL/GenBank/DDBJ whole genome shotgun (WGS) entry which is preliminary data.</text>
</comment>
<dbReference type="PRINTS" id="PR00755">
    <property type="entry name" value="AFLATOXINBRP"/>
</dbReference>
<evidence type="ECO:0000256" key="3">
    <source>
        <dbReference type="ARBA" id="ARBA00023163"/>
    </source>
</evidence>
<dbReference type="Proteomes" id="UP000191612">
    <property type="component" value="Unassembled WGS sequence"/>
</dbReference>
<dbReference type="PANTHER" id="PTHR31069">
    <property type="entry name" value="OLEATE-ACTIVATED TRANSCRIPTION FACTOR 1-RELATED"/>
    <property type="match status" value="1"/>
</dbReference>
<feature type="region of interest" description="Disordered" evidence="5">
    <location>
        <begin position="325"/>
        <end position="345"/>
    </location>
</feature>
<evidence type="ECO:0000256" key="5">
    <source>
        <dbReference type="SAM" id="MobiDB-lite"/>
    </source>
</evidence>
<dbReference type="SUPFAM" id="SSF57701">
    <property type="entry name" value="Zn2/Cys6 DNA-binding domain"/>
    <property type="match status" value="1"/>
</dbReference>
<dbReference type="STRING" id="60172.A0A1V6QQ60"/>
<dbReference type="SMART" id="SM00066">
    <property type="entry name" value="GAL4"/>
    <property type="match status" value="1"/>
</dbReference>
<keyword evidence="3" id="KW-0804">Transcription</keyword>
<evidence type="ECO:0000313" key="8">
    <source>
        <dbReference type="Proteomes" id="UP000191612"/>
    </source>
</evidence>
<dbReference type="InterPro" id="IPR036864">
    <property type="entry name" value="Zn2-C6_fun-type_DNA-bd_sf"/>
</dbReference>
<name>A0A1V6QQ60_9EURO</name>
<keyword evidence="8" id="KW-1185">Reference proteome</keyword>
<keyword evidence="2" id="KW-0238">DNA-binding</keyword>
<evidence type="ECO:0000313" key="7">
    <source>
        <dbReference type="EMBL" id="OQD91291.1"/>
    </source>
</evidence>
<dbReference type="EMBL" id="MDYO01000056">
    <property type="protein sequence ID" value="OQD91291.1"/>
    <property type="molecule type" value="Genomic_DNA"/>
</dbReference>
<dbReference type="CDD" id="cd00067">
    <property type="entry name" value="GAL4"/>
    <property type="match status" value="1"/>
</dbReference>
<dbReference type="GO" id="GO:0003677">
    <property type="term" value="F:DNA binding"/>
    <property type="evidence" value="ECO:0007669"/>
    <property type="project" value="UniProtKB-KW"/>
</dbReference>
<proteinExistence type="predicted"/>
<organism evidence="7 8">
    <name type="scientific">Penicillium solitum</name>
    <dbReference type="NCBI Taxonomy" id="60172"/>
    <lineage>
        <taxon>Eukaryota</taxon>
        <taxon>Fungi</taxon>
        <taxon>Dikarya</taxon>
        <taxon>Ascomycota</taxon>
        <taxon>Pezizomycotina</taxon>
        <taxon>Eurotiomycetes</taxon>
        <taxon>Eurotiomycetidae</taxon>
        <taxon>Eurotiales</taxon>
        <taxon>Aspergillaceae</taxon>
        <taxon>Penicillium</taxon>
    </lineage>
</organism>
<protein>
    <recommendedName>
        <fullName evidence="6">Zn(2)-C6 fungal-type domain-containing protein</fullName>
    </recommendedName>
</protein>
<evidence type="ECO:0000259" key="6">
    <source>
        <dbReference type="PROSITE" id="PS50048"/>
    </source>
</evidence>
<feature type="region of interest" description="Disordered" evidence="5">
    <location>
        <begin position="67"/>
        <end position="108"/>
    </location>
</feature>
<dbReference type="GO" id="GO:0000981">
    <property type="term" value="F:DNA-binding transcription factor activity, RNA polymerase II-specific"/>
    <property type="evidence" value="ECO:0007669"/>
    <property type="project" value="InterPro"/>
</dbReference>
<feature type="compositionally biased region" description="Basic and acidic residues" evidence="5">
    <location>
        <begin position="198"/>
        <end position="212"/>
    </location>
</feature>
<dbReference type="PROSITE" id="PS50048">
    <property type="entry name" value="ZN2_CY6_FUNGAL_2"/>
    <property type="match status" value="1"/>
</dbReference>
<reference evidence="8" key="1">
    <citation type="journal article" date="2017" name="Nat. Microbiol.">
        <title>Global analysis of biosynthetic gene clusters reveals vast potential of secondary metabolite production in Penicillium species.</title>
        <authorList>
            <person name="Nielsen J.C."/>
            <person name="Grijseels S."/>
            <person name="Prigent S."/>
            <person name="Ji B."/>
            <person name="Dainat J."/>
            <person name="Nielsen K.F."/>
            <person name="Frisvad J.C."/>
            <person name="Workman M."/>
            <person name="Nielsen J."/>
        </authorList>
    </citation>
    <scope>NUCLEOTIDE SEQUENCE [LARGE SCALE GENOMIC DNA]</scope>
    <source>
        <strain evidence="8">IBT 29525</strain>
    </source>
</reference>
<accession>A0A1V6QQ60</accession>
<feature type="compositionally biased region" description="Polar residues" evidence="5">
    <location>
        <begin position="76"/>
        <end position="108"/>
    </location>
</feature>
<dbReference type="AlphaFoldDB" id="A0A1V6QQ60"/>
<dbReference type="PANTHER" id="PTHR31069:SF32">
    <property type="entry name" value="ARGININE METABOLISM REGULATION PROTEIN II"/>
    <property type="match status" value="1"/>
</dbReference>
<evidence type="ECO:0000256" key="4">
    <source>
        <dbReference type="ARBA" id="ARBA00023242"/>
    </source>
</evidence>
<dbReference type="InterPro" id="IPR001138">
    <property type="entry name" value="Zn2Cys6_DnaBD"/>
</dbReference>
<gene>
    <name evidence="7" type="ORF">PENSOL_c056G08662</name>
</gene>
<keyword evidence="1" id="KW-0805">Transcription regulation</keyword>
<dbReference type="InterPro" id="IPR050675">
    <property type="entry name" value="OAF3"/>
</dbReference>
<feature type="domain" description="Zn(2)-C6 fungal-type" evidence="6">
    <location>
        <begin position="13"/>
        <end position="43"/>
    </location>
</feature>
<feature type="region of interest" description="Disordered" evidence="5">
    <location>
        <begin position="192"/>
        <end position="212"/>
    </location>
</feature>
<evidence type="ECO:0000256" key="1">
    <source>
        <dbReference type="ARBA" id="ARBA00023015"/>
    </source>
</evidence>
<dbReference type="GO" id="GO:0008270">
    <property type="term" value="F:zinc ion binding"/>
    <property type="evidence" value="ECO:0007669"/>
    <property type="project" value="InterPro"/>
</dbReference>
<keyword evidence="4" id="KW-0539">Nucleus</keyword>
<dbReference type="Pfam" id="PF00172">
    <property type="entry name" value="Zn_clus"/>
    <property type="match status" value="1"/>
</dbReference>
<feature type="compositionally biased region" description="Low complexity" evidence="5">
    <location>
        <begin position="333"/>
        <end position="345"/>
    </location>
</feature>
<evidence type="ECO:0000256" key="2">
    <source>
        <dbReference type="ARBA" id="ARBA00023125"/>
    </source>
</evidence>